<keyword evidence="7" id="KW-0963">Cytoplasm</keyword>
<keyword evidence="6 7" id="KW-0342">GTP-binding</keyword>
<dbReference type="Proteomes" id="UP000544872">
    <property type="component" value="Unassembled WGS sequence"/>
</dbReference>
<evidence type="ECO:0000256" key="4">
    <source>
        <dbReference type="ARBA" id="ARBA00022801"/>
    </source>
</evidence>
<dbReference type="InterPro" id="IPR018948">
    <property type="entry name" value="GTP-bd_TrmE_N"/>
</dbReference>
<reference evidence="10 11" key="1">
    <citation type="submission" date="2020-08" db="EMBL/GenBank/DDBJ databases">
        <title>Genomic Encyclopedia of Type Strains, Phase IV (KMG-IV): sequencing the most valuable type-strain genomes for metagenomic binning, comparative biology and taxonomic classification.</title>
        <authorList>
            <person name="Goeker M."/>
        </authorList>
    </citation>
    <scope>NUCLEOTIDE SEQUENCE [LARGE SCALE GENOMIC DNA]</scope>
    <source>
        <strain evidence="10 11">DSM 11590</strain>
    </source>
</reference>
<dbReference type="Pfam" id="PF01926">
    <property type="entry name" value="MMR_HSR1"/>
    <property type="match status" value="1"/>
</dbReference>
<dbReference type="CDD" id="cd04164">
    <property type="entry name" value="trmE"/>
    <property type="match status" value="1"/>
</dbReference>
<dbReference type="InterPro" id="IPR004520">
    <property type="entry name" value="GTPase_MnmE"/>
</dbReference>
<accession>A0A7W9ZGP1</accession>
<evidence type="ECO:0000256" key="6">
    <source>
        <dbReference type="ARBA" id="ARBA00023134"/>
    </source>
</evidence>
<evidence type="ECO:0000313" key="10">
    <source>
        <dbReference type="EMBL" id="MBB6209724.1"/>
    </source>
</evidence>
<dbReference type="GO" id="GO:0005737">
    <property type="term" value="C:cytoplasm"/>
    <property type="evidence" value="ECO:0007669"/>
    <property type="project" value="UniProtKB-SubCell"/>
</dbReference>
<dbReference type="InterPro" id="IPR031168">
    <property type="entry name" value="G_TrmE"/>
</dbReference>
<feature type="binding site" evidence="7">
    <location>
        <position position="253"/>
    </location>
    <ligand>
        <name>Mg(2+)</name>
        <dbReference type="ChEBI" id="CHEBI:18420"/>
    </ligand>
</feature>
<comment type="subunit">
    <text evidence="7">Homodimer. Heterotetramer of two MnmE and two MnmG subunits.</text>
</comment>
<dbReference type="PRINTS" id="PR00326">
    <property type="entry name" value="GTP1OBG"/>
</dbReference>
<comment type="subcellular location">
    <subcellularLocation>
        <location evidence="7">Cytoplasm</location>
    </subcellularLocation>
</comment>
<dbReference type="Gene3D" id="3.30.1360.120">
    <property type="entry name" value="Probable tRNA modification gtpase trme, domain 1"/>
    <property type="match status" value="1"/>
</dbReference>
<dbReference type="GO" id="GO:0046872">
    <property type="term" value="F:metal ion binding"/>
    <property type="evidence" value="ECO:0007669"/>
    <property type="project" value="UniProtKB-KW"/>
</dbReference>
<evidence type="ECO:0000256" key="7">
    <source>
        <dbReference type="HAMAP-Rule" id="MF_00379"/>
    </source>
</evidence>
<dbReference type="Gene3D" id="1.20.120.430">
    <property type="entry name" value="tRNA modification GTPase MnmE domain 2"/>
    <property type="match status" value="1"/>
</dbReference>
<keyword evidence="7" id="KW-0479">Metal-binding</keyword>
<evidence type="ECO:0000256" key="5">
    <source>
        <dbReference type="ARBA" id="ARBA00022958"/>
    </source>
</evidence>
<comment type="function">
    <text evidence="7">Exhibits a very high intrinsic GTPase hydrolysis rate. Involved in the addition of a carboxymethylaminomethyl (cmnm) group at the wobble position (U34) of certain tRNAs, forming tRNA-cmnm(5)s(2)U34.</text>
</comment>
<keyword evidence="11" id="KW-1185">Reference proteome</keyword>
<feature type="binding site" evidence="7">
    <location>
        <position position="445"/>
    </location>
    <ligand>
        <name>(6S)-5-formyl-5,6,7,8-tetrahydrofolate</name>
        <dbReference type="ChEBI" id="CHEBI:57457"/>
    </ligand>
</feature>
<dbReference type="GO" id="GO:0030488">
    <property type="term" value="P:tRNA methylation"/>
    <property type="evidence" value="ECO:0007669"/>
    <property type="project" value="TreeGrafter"/>
</dbReference>
<feature type="binding site" evidence="7">
    <location>
        <position position="122"/>
    </location>
    <ligand>
        <name>(6S)-5-formyl-5,6,7,8-tetrahydrofolate</name>
        <dbReference type="ChEBI" id="CHEBI:57457"/>
    </ligand>
</feature>
<dbReference type="CDD" id="cd14858">
    <property type="entry name" value="TrmE_N"/>
    <property type="match status" value="1"/>
</dbReference>
<dbReference type="EMBL" id="JACIIX010000003">
    <property type="protein sequence ID" value="MBB6209724.1"/>
    <property type="molecule type" value="Genomic_DNA"/>
</dbReference>
<dbReference type="PANTHER" id="PTHR42714:SF2">
    <property type="entry name" value="TRNA MODIFICATION GTPASE GTPBP3, MITOCHONDRIAL"/>
    <property type="match status" value="1"/>
</dbReference>
<comment type="caution">
    <text evidence="7">Lacks conserved residue(s) required for the propagation of feature annotation.</text>
</comment>
<dbReference type="PANTHER" id="PTHR42714">
    <property type="entry name" value="TRNA MODIFICATION GTPASE GTPBP3"/>
    <property type="match status" value="1"/>
</dbReference>
<dbReference type="InterPro" id="IPR027417">
    <property type="entry name" value="P-loop_NTPase"/>
</dbReference>
<keyword evidence="5 7" id="KW-0630">Potassium</keyword>
<evidence type="ECO:0000256" key="8">
    <source>
        <dbReference type="RuleBase" id="RU003313"/>
    </source>
</evidence>
<dbReference type="EC" id="3.6.-.-" evidence="7"/>
<sequence length="445" mass="47407">MMGRPETIFALATAPGRAGVAVIRISGPQAGAALTALCGRVPVPRQAARSRFSHPVDGRVLDDGLALWFPGPGSFTGEDVAEIQGHGGKAVIDSLLSALCLVPGVRPAEPGEFTRRAFENGKLDLTQAEGLADLINAETEAQHRQALRQMDGALARLFDGWRSDLIRHLAHLEAFIDFPDEPIPDHLDQAVRAGISTLAGAMTAYLADGHRGERIRDGLYIAVVGAPNAGKSSLVNALARREAAIVSATAGTTRDVIEVHLDLGGYPVVLADTAGLREAAEDIEAEGIRRALLRAENADLRLAVFDAACAPEWDAPTLALIDGRTEVIVNKVETVALPDDLRISGRVPHRISAAGGQGMADLLEALTARVRDALETQGAPALTRQRHRVALDECVDSLHRSLTAPDLELMAEDLRLAARALGRITGRVEVDDLLDVIFRDFCIGK</sequence>
<evidence type="ECO:0000256" key="2">
    <source>
        <dbReference type="ARBA" id="ARBA00022694"/>
    </source>
</evidence>
<dbReference type="SUPFAM" id="SSF116878">
    <property type="entry name" value="TrmE connector domain"/>
    <property type="match status" value="1"/>
</dbReference>
<organism evidence="10 11">
    <name type="scientific">Novispirillum itersonii</name>
    <name type="common">Aquaspirillum itersonii</name>
    <dbReference type="NCBI Taxonomy" id="189"/>
    <lineage>
        <taxon>Bacteria</taxon>
        <taxon>Pseudomonadati</taxon>
        <taxon>Pseudomonadota</taxon>
        <taxon>Alphaproteobacteria</taxon>
        <taxon>Rhodospirillales</taxon>
        <taxon>Novispirillaceae</taxon>
        <taxon>Novispirillum</taxon>
    </lineage>
</organism>
<dbReference type="InterPro" id="IPR006073">
    <property type="entry name" value="GTP-bd"/>
</dbReference>
<dbReference type="Pfam" id="PF12631">
    <property type="entry name" value="MnmE_helical"/>
    <property type="match status" value="1"/>
</dbReference>
<feature type="binding site" evidence="7">
    <location>
        <position position="82"/>
    </location>
    <ligand>
        <name>(6S)-5-formyl-5,6,7,8-tetrahydrofolate</name>
        <dbReference type="ChEBI" id="CHEBI:57457"/>
    </ligand>
</feature>
<evidence type="ECO:0000313" key="11">
    <source>
        <dbReference type="Proteomes" id="UP000544872"/>
    </source>
</evidence>
<evidence type="ECO:0000259" key="9">
    <source>
        <dbReference type="PROSITE" id="PS51709"/>
    </source>
</evidence>
<dbReference type="NCBIfam" id="NF003661">
    <property type="entry name" value="PRK05291.1-3"/>
    <property type="match status" value="1"/>
</dbReference>
<dbReference type="Pfam" id="PF10396">
    <property type="entry name" value="TrmE_N"/>
    <property type="match status" value="1"/>
</dbReference>
<dbReference type="InterPro" id="IPR005225">
    <property type="entry name" value="Small_GTP-bd"/>
</dbReference>
<dbReference type="GO" id="GO:0005525">
    <property type="term" value="F:GTP binding"/>
    <property type="evidence" value="ECO:0007669"/>
    <property type="project" value="UniProtKB-UniRule"/>
</dbReference>
<comment type="caution">
    <text evidence="10">The sequence shown here is derived from an EMBL/GenBank/DDBJ whole genome shotgun (WGS) entry which is preliminary data.</text>
</comment>
<feature type="binding site" evidence="7">
    <location>
        <begin position="272"/>
        <end position="275"/>
    </location>
    <ligand>
        <name>GTP</name>
        <dbReference type="ChEBI" id="CHEBI:37565"/>
    </ligand>
</feature>
<dbReference type="InterPro" id="IPR027368">
    <property type="entry name" value="MnmE_dom2"/>
</dbReference>
<feature type="binding site" evidence="7">
    <location>
        <begin position="228"/>
        <end position="233"/>
    </location>
    <ligand>
        <name>GTP</name>
        <dbReference type="ChEBI" id="CHEBI:37565"/>
    </ligand>
</feature>
<dbReference type="InterPro" id="IPR027266">
    <property type="entry name" value="TrmE/GcvT-like"/>
</dbReference>
<evidence type="ECO:0000256" key="3">
    <source>
        <dbReference type="ARBA" id="ARBA00022741"/>
    </source>
</evidence>
<comment type="similarity">
    <text evidence="1 7 8">Belongs to the TRAFAC class TrmE-Era-EngA-EngB-Septin-like GTPase superfamily. TrmE GTPase family.</text>
</comment>
<dbReference type="GO" id="GO:0002098">
    <property type="term" value="P:tRNA wobble uridine modification"/>
    <property type="evidence" value="ECO:0007669"/>
    <property type="project" value="TreeGrafter"/>
</dbReference>
<proteinExistence type="inferred from homology"/>
<feature type="binding site" evidence="7">
    <location>
        <position position="24"/>
    </location>
    <ligand>
        <name>(6S)-5-formyl-5,6,7,8-tetrahydrofolate</name>
        <dbReference type="ChEBI" id="CHEBI:57457"/>
    </ligand>
</feature>
<dbReference type="PROSITE" id="PS51709">
    <property type="entry name" value="G_TRME"/>
    <property type="match status" value="1"/>
</dbReference>
<dbReference type="Gene3D" id="3.40.50.300">
    <property type="entry name" value="P-loop containing nucleotide triphosphate hydrolases"/>
    <property type="match status" value="1"/>
</dbReference>
<dbReference type="GO" id="GO:0003924">
    <property type="term" value="F:GTPase activity"/>
    <property type="evidence" value="ECO:0007669"/>
    <property type="project" value="UniProtKB-UniRule"/>
</dbReference>
<evidence type="ECO:0000256" key="1">
    <source>
        <dbReference type="ARBA" id="ARBA00011043"/>
    </source>
</evidence>
<keyword evidence="2 7" id="KW-0819">tRNA processing</keyword>
<keyword evidence="3 7" id="KW-0547">Nucleotide-binding</keyword>
<dbReference type="AlphaFoldDB" id="A0A7W9ZGP1"/>
<feature type="binding site" evidence="7">
    <location>
        <position position="232"/>
    </location>
    <ligand>
        <name>Mg(2+)</name>
        <dbReference type="ChEBI" id="CHEBI:18420"/>
    </ligand>
</feature>
<comment type="cofactor">
    <cofactor evidence="7">
        <name>K(+)</name>
        <dbReference type="ChEBI" id="CHEBI:29103"/>
    </cofactor>
    <text evidence="7">Binds 1 potassium ion per subunit.</text>
</comment>
<dbReference type="NCBIfam" id="TIGR00450">
    <property type="entry name" value="mnmE_trmE_thdF"/>
    <property type="match status" value="1"/>
</dbReference>
<protein>
    <recommendedName>
        <fullName evidence="7">tRNA modification GTPase MnmE</fullName>
        <ecNumber evidence="7">3.6.-.-</ecNumber>
    </recommendedName>
</protein>
<dbReference type="NCBIfam" id="TIGR00231">
    <property type="entry name" value="small_GTP"/>
    <property type="match status" value="1"/>
</dbReference>
<dbReference type="SUPFAM" id="SSF52540">
    <property type="entry name" value="P-loop containing nucleoside triphosphate hydrolases"/>
    <property type="match status" value="1"/>
</dbReference>
<dbReference type="FunFam" id="3.30.1360.120:FF:000007">
    <property type="entry name" value="tRNA modification GTPase GTPBP3, mitochondrial"/>
    <property type="match status" value="1"/>
</dbReference>
<feature type="domain" description="TrmE-type G" evidence="9">
    <location>
        <begin position="218"/>
        <end position="371"/>
    </location>
</feature>
<keyword evidence="4 7" id="KW-0378">Hydrolase</keyword>
<feature type="binding site" evidence="7">
    <location>
        <begin position="247"/>
        <end position="253"/>
    </location>
    <ligand>
        <name>GTP</name>
        <dbReference type="ChEBI" id="CHEBI:37565"/>
    </ligand>
</feature>
<name>A0A7W9ZGP1_NOVIT</name>
<gene>
    <name evidence="7" type="primary">mnmE</name>
    <name evidence="7" type="synonym">trmE</name>
    <name evidence="10" type="ORF">FHS48_001132</name>
</gene>
<keyword evidence="7" id="KW-0460">Magnesium</keyword>
<dbReference type="HAMAP" id="MF_00379">
    <property type="entry name" value="GTPase_MnmE"/>
    <property type="match status" value="1"/>
</dbReference>
<dbReference type="InterPro" id="IPR025867">
    <property type="entry name" value="MnmE_helical"/>
</dbReference>